<name>A0A5C7FPF6_9BACI</name>
<dbReference type="SUPFAM" id="SSF56784">
    <property type="entry name" value="HAD-like"/>
    <property type="match status" value="1"/>
</dbReference>
<keyword evidence="1" id="KW-0378">Hydrolase</keyword>
<proteinExistence type="predicted"/>
<dbReference type="KEGG" id="ahal:FTX54_008745"/>
<dbReference type="OrthoDB" id="9781413at2"/>
<dbReference type="PROSITE" id="PS01228">
    <property type="entry name" value="COF_1"/>
    <property type="match status" value="1"/>
</dbReference>
<evidence type="ECO:0000313" key="1">
    <source>
        <dbReference type="EMBL" id="WWD78530.1"/>
    </source>
</evidence>
<gene>
    <name evidence="1" type="ORF">FTX54_008745</name>
</gene>
<dbReference type="NCBIfam" id="TIGR01484">
    <property type="entry name" value="HAD-SF-IIB"/>
    <property type="match status" value="1"/>
</dbReference>
<dbReference type="Gene3D" id="3.30.1240.10">
    <property type="match status" value="1"/>
</dbReference>
<evidence type="ECO:0000313" key="2">
    <source>
        <dbReference type="Proteomes" id="UP000321816"/>
    </source>
</evidence>
<dbReference type="Proteomes" id="UP000321816">
    <property type="component" value="Chromosome"/>
</dbReference>
<dbReference type="AlphaFoldDB" id="A0A5C7FPF6"/>
<dbReference type="GO" id="GO:0005829">
    <property type="term" value="C:cytosol"/>
    <property type="evidence" value="ECO:0007669"/>
    <property type="project" value="TreeGrafter"/>
</dbReference>
<protein>
    <submittedName>
        <fullName evidence="1">Cof-type HAD-IIB family hydrolase</fullName>
        <ecNumber evidence="1">3.1.3.-</ecNumber>
    </submittedName>
</protein>
<dbReference type="EMBL" id="CP144914">
    <property type="protein sequence ID" value="WWD78530.1"/>
    <property type="molecule type" value="Genomic_DNA"/>
</dbReference>
<dbReference type="PROSITE" id="PS01229">
    <property type="entry name" value="COF_2"/>
    <property type="match status" value="1"/>
</dbReference>
<dbReference type="InterPro" id="IPR036412">
    <property type="entry name" value="HAD-like_sf"/>
</dbReference>
<dbReference type="GO" id="GO:0016791">
    <property type="term" value="F:phosphatase activity"/>
    <property type="evidence" value="ECO:0007669"/>
    <property type="project" value="TreeGrafter"/>
</dbReference>
<reference evidence="1 2" key="1">
    <citation type="submission" date="2024-01" db="EMBL/GenBank/DDBJ databases">
        <title>Complete Genome Sequence of Alkalicoccus halolimnae BZ-SZ-XJ29T, a Moderately Halophilic Bacterium Isolated from a Salt Lake.</title>
        <authorList>
            <person name="Zhao B."/>
        </authorList>
    </citation>
    <scope>NUCLEOTIDE SEQUENCE [LARGE SCALE GENOMIC DNA]</scope>
    <source>
        <strain evidence="1 2">BZ-SZ-XJ29</strain>
    </source>
</reference>
<dbReference type="GO" id="GO:0000287">
    <property type="term" value="F:magnesium ion binding"/>
    <property type="evidence" value="ECO:0007669"/>
    <property type="project" value="TreeGrafter"/>
</dbReference>
<keyword evidence="2" id="KW-1185">Reference proteome</keyword>
<dbReference type="Pfam" id="PF08282">
    <property type="entry name" value="Hydrolase_3"/>
    <property type="match status" value="2"/>
</dbReference>
<dbReference type="Gene3D" id="3.40.50.1000">
    <property type="entry name" value="HAD superfamily/HAD-like"/>
    <property type="match status" value="1"/>
</dbReference>
<accession>A0A5C7FPF6</accession>
<dbReference type="SFLD" id="SFLDS00003">
    <property type="entry name" value="Haloacid_Dehalogenase"/>
    <property type="match status" value="1"/>
</dbReference>
<dbReference type="SFLD" id="SFLDG01144">
    <property type="entry name" value="C2.B.4:_PGP_Like"/>
    <property type="match status" value="1"/>
</dbReference>
<dbReference type="SFLD" id="SFLDG01140">
    <property type="entry name" value="C2.B:_Phosphomannomutase_and_P"/>
    <property type="match status" value="1"/>
</dbReference>
<dbReference type="RefSeq" id="WP_147802223.1">
    <property type="nucleotide sequence ID" value="NZ_CP144914.1"/>
</dbReference>
<dbReference type="InterPro" id="IPR006379">
    <property type="entry name" value="HAD-SF_hydro_IIB"/>
</dbReference>
<organism evidence="1 2">
    <name type="scientific">Alkalicoccus halolimnae</name>
    <dbReference type="NCBI Taxonomy" id="1667239"/>
    <lineage>
        <taxon>Bacteria</taxon>
        <taxon>Bacillati</taxon>
        <taxon>Bacillota</taxon>
        <taxon>Bacilli</taxon>
        <taxon>Bacillales</taxon>
        <taxon>Bacillaceae</taxon>
        <taxon>Alkalicoccus</taxon>
    </lineage>
</organism>
<dbReference type="EC" id="3.1.3.-" evidence="1"/>
<sequence length="246" mass="27644">MNRKIKLAVLDMDGTLLSNEHQISVQNKQAVKKALQNGVEVIIATGRSLPAVDMFAEELELNDFIITGNGSEIWHLHGPELIERSSLENEMIEMMWKIRNKHGANHWAASVGKVWKREMPENLHEHEWLKFGYDLDSAEIKQAILEELQQYEELEISNSSPLNIEVNAKGVHKAKAIESVLQRKKISFEEVMTIGDSLNDMSMIKAAGTGVAMGNAQQEVKDAADHVTSSNVEHGVAEAFQYFRII</sequence>
<dbReference type="CDD" id="cd07516">
    <property type="entry name" value="HAD_Pase"/>
    <property type="match status" value="1"/>
</dbReference>
<dbReference type="PANTHER" id="PTHR10000">
    <property type="entry name" value="PHOSPHOSERINE PHOSPHATASE"/>
    <property type="match status" value="1"/>
</dbReference>
<dbReference type="InterPro" id="IPR023214">
    <property type="entry name" value="HAD_sf"/>
</dbReference>
<dbReference type="PANTHER" id="PTHR10000:SF55">
    <property type="entry name" value="5-AMINO-6-(5-PHOSPHO-D-RIBITYLAMINO)URACIL PHOSPHATASE YCSE"/>
    <property type="match status" value="1"/>
</dbReference>